<name>A0A8S9TKB5_PHYIN</name>
<evidence type="ECO:0008006" key="4">
    <source>
        <dbReference type="Google" id="ProtNLM"/>
    </source>
</evidence>
<comment type="caution">
    <text evidence="2">The sequence shown here is derived from an EMBL/GenBank/DDBJ whole genome shotgun (WGS) entry which is preliminary data.</text>
</comment>
<keyword evidence="1" id="KW-0732">Signal</keyword>
<dbReference type="EMBL" id="JAACNO010003310">
    <property type="protein sequence ID" value="KAF4127207.1"/>
    <property type="molecule type" value="Genomic_DNA"/>
</dbReference>
<dbReference type="Proteomes" id="UP000704712">
    <property type="component" value="Unassembled WGS sequence"/>
</dbReference>
<accession>A0A8S9TKB5</accession>
<proteinExistence type="predicted"/>
<feature type="signal peptide" evidence="1">
    <location>
        <begin position="1"/>
        <end position="21"/>
    </location>
</feature>
<sequence length="116" mass="12881">MTNPPQCVIAVLIVATFHATGDKLPAVAINAINDNGADMIIPAHVHGQHLLRRVGNDEDEIMEERTGGFMDKLKSVAEKIKPSNAVEKFKEMVVTKPEWVKIVEFQAREAKRHGLK</sequence>
<organism evidence="2 3">
    <name type="scientific">Phytophthora infestans</name>
    <name type="common">Potato late blight agent</name>
    <name type="synonym">Botrytis infestans</name>
    <dbReference type="NCBI Taxonomy" id="4787"/>
    <lineage>
        <taxon>Eukaryota</taxon>
        <taxon>Sar</taxon>
        <taxon>Stramenopiles</taxon>
        <taxon>Oomycota</taxon>
        <taxon>Peronosporomycetes</taxon>
        <taxon>Peronosporales</taxon>
        <taxon>Peronosporaceae</taxon>
        <taxon>Phytophthora</taxon>
    </lineage>
</organism>
<evidence type="ECO:0000313" key="2">
    <source>
        <dbReference type="EMBL" id="KAF4127207.1"/>
    </source>
</evidence>
<protein>
    <recommendedName>
        <fullName evidence="4">Secreted RxLR effector peptide protein</fullName>
    </recommendedName>
</protein>
<reference evidence="2" key="1">
    <citation type="submission" date="2020-03" db="EMBL/GenBank/DDBJ databases">
        <title>Hybrid Assembly of Korean Phytophthora infestans isolates.</title>
        <authorList>
            <person name="Prokchorchik M."/>
            <person name="Lee Y."/>
            <person name="Seo J."/>
            <person name="Cho J.-H."/>
            <person name="Park Y.-E."/>
            <person name="Jang D.-C."/>
            <person name="Im J.-S."/>
            <person name="Choi J.-G."/>
            <person name="Park H.-J."/>
            <person name="Lee G.-B."/>
            <person name="Lee Y.-G."/>
            <person name="Hong S.-Y."/>
            <person name="Cho K."/>
            <person name="Sohn K.H."/>
        </authorList>
    </citation>
    <scope>NUCLEOTIDE SEQUENCE</scope>
    <source>
        <strain evidence="2">KR_2_A2</strain>
    </source>
</reference>
<dbReference type="AlphaFoldDB" id="A0A8S9TKB5"/>
<feature type="chain" id="PRO_5035870857" description="Secreted RxLR effector peptide protein" evidence="1">
    <location>
        <begin position="22"/>
        <end position="116"/>
    </location>
</feature>
<gene>
    <name evidence="2" type="ORF">GN958_ATG23596</name>
</gene>
<evidence type="ECO:0000256" key="1">
    <source>
        <dbReference type="SAM" id="SignalP"/>
    </source>
</evidence>
<evidence type="ECO:0000313" key="3">
    <source>
        <dbReference type="Proteomes" id="UP000704712"/>
    </source>
</evidence>